<accession>A0A1M7RPT8</accession>
<sequence>MDDQDASAPLDAAWLRELCLAAGADDVGFVALDTPGLEDERDYVLEALPSTRSLIAVCVRLARENFRSRATSNVNTEMDTAIPVLDRIGHRISVALQDRGYRTLYPSVTFPVEAHRLPSRGWAVSYKPVAVAAGLGHMGIHRCVIHPKFGSFIGLGAVLTEAVITPYSRPLDWNPCLGCNLCVSACPVGAIHNDGSFDFSACYTHTYSQFVNNFADWVEDIADSADAEDYRQRVTPGETVGKFHRQYRSGYCVSVCPAGEDVIGPFLADRKQHLHDVVRPLQHKPEYVYVTEGSTAEAYARKKFPHKPIRYVESGIAPPDGIDAAPEPT</sequence>
<name>A0A1M7RPT8_9ACTN</name>
<evidence type="ECO:0000256" key="2">
    <source>
        <dbReference type="ARBA" id="ARBA00023004"/>
    </source>
</evidence>
<dbReference type="Gene3D" id="3.30.70.20">
    <property type="match status" value="1"/>
</dbReference>
<keyword evidence="2" id="KW-0408">Iron</keyword>
<keyword evidence="6" id="KW-1185">Reference proteome</keyword>
<dbReference type="EMBL" id="FRCS01000033">
    <property type="protein sequence ID" value="SHN48102.1"/>
    <property type="molecule type" value="Genomic_DNA"/>
</dbReference>
<dbReference type="GO" id="GO:0051536">
    <property type="term" value="F:iron-sulfur cluster binding"/>
    <property type="evidence" value="ECO:0007669"/>
    <property type="project" value="UniProtKB-KW"/>
</dbReference>
<dbReference type="OrthoDB" id="9815745at2"/>
<dbReference type="InterPro" id="IPR017900">
    <property type="entry name" value="4Fe4S_Fe_S_CS"/>
</dbReference>
<dbReference type="PROSITE" id="PS51379">
    <property type="entry name" value="4FE4S_FER_2"/>
    <property type="match status" value="1"/>
</dbReference>
<dbReference type="PANTHER" id="PTHR42827:SF1">
    <property type="entry name" value="IRON-SULFUR CLUSTER-BINDING PROTEIN"/>
    <property type="match status" value="1"/>
</dbReference>
<keyword evidence="1" id="KW-0479">Metal-binding</keyword>
<dbReference type="STRING" id="134849.SAMN05443668_13349"/>
<dbReference type="PANTHER" id="PTHR42827">
    <property type="entry name" value="IRON-SULFUR CLUSTER-BINDING PROTEIN-RELATED"/>
    <property type="match status" value="1"/>
</dbReference>
<proteinExistence type="predicted"/>
<dbReference type="RefSeq" id="WP_073266567.1">
    <property type="nucleotide sequence ID" value="NZ_FRCS01000033.1"/>
</dbReference>
<dbReference type="Proteomes" id="UP000184440">
    <property type="component" value="Unassembled WGS sequence"/>
</dbReference>
<dbReference type="Pfam" id="PF00037">
    <property type="entry name" value="Fer4"/>
    <property type="match status" value="1"/>
</dbReference>
<evidence type="ECO:0000256" key="1">
    <source>
        <dbReference type="ARBA" id="ARBA00022723"/>
    </source>
</evidence>
<dbReference type="InterPro" id="IPR017896">
    <property type="entry name" value="4Fe4S_Fe-S-bd"/>
</dbReference>
<organism evidence="5 6">
    <name type="scientific">Cryptosporangium aurantiacum</name>
    <dbReference type="NCBI Taxonomy" id="134849"/>
    <lineage>
        <taxon>Bacteria</taxon>
        <taxon>Bacillati</taxon>
        <taxon>Actinomycetota</taxon>
        <taxon>Actinomycetes</taxon>
        <taxon>Cryptosporangiales</taxon>
        <taxon>Cryptosporangiaceae</taxon>
        <taxon>Cryptosporangium</taxon>
    </lineage>
</organism>
<evidence type="ECO:0000259" key="4">
    <source>
        <dbReference type="PROSITE" id="PS51379"/>
    </source>
</evidence>
<dbReference type="PROSITE" id="PS00198">
    <property type="entry name" value="4FE4S_FER_1"/>
    <property type="match status" value="1"/>
</dbReference>
<feature type="domain" description="4Fe-4S ferredoxin-type" evidence="4">
    <location>
        <begin position="167"/>
        <end position="196"/>
    </location>
</feature>
<gene>
    <name evidence="5" type="ORF">SAMN05443668_13349</name>
</gene>
<evidence type="ECO:0000256" key="3">
    <source>
        <dbReference type="ARBA" id="ARBA00023014"/>
    </source>
</evidence>
<evidence type="ECO:0000313" key="6">
    <source>
        <dbReference type="Proteomes" id="UP000184440"/>
    </source>
</evidence>
<dbReference type="GO" id="GO:0046872">
    <property type="term" value="F:metal ion binding"/>
    <property type="evidence" value="ECO:0007669"/>
    <property type="project" value="UniProtKB-KW"/>
</dbReference>
<dbReference type="AlphaFoldDB" id="A0A1M7RPT8"/>
<evidence type="ECO:0000313" key="5">
    <source>
        <dbReference type="EMBL" id="SHN48102.1"/>
    </source>
</evidence>
<protein>
    <submittedName>
        <fullName evidence="5">Epoxyqueuosine reductase QueG (Queuosine biosynthesis)</fullName>
    </submittedName>
</protein>
<keyword evidence="3" id="KW-0411">Iron-sulfur</keyword>
<reference evidence="5 6" key="1">
    <citation type="submission" date="2016-11" db="EMBL/GenBank/DDBJ databases">
        <authorList>
            <person name="Jaros S."/>
            <person name="Januszkiewicz K."/>
            <person name="Wedrychowicz H."/>
        </authorList>
    </citation>
    <scope>NUCLEOTIDE SEQUENCE [LARGE SCALE GENOMIC DNA]</scope>
    <source>
        <strain evidence="5 6">DSM 46144</strain>
    </source>
</reference>
<dbReference type="SUPFAM" id="SSF46548">
    <property type="entry name" value="alpha-helical ferredoxin"/>
    <property type="match status" value="1"/>
</dbReference>